<dbReference type="EMBL" id="JABFCR010000059">
    <property type="protein sequence ID" value="NNU34624.1"/>
    <property type="molecule type" value="Genomic_DNA"/>
</dbReference>
<evidence type="ECO:0000313" key="1">
    <source>
        <dbReference type="EMBL" id="NNU34624.1"/>
    </source>
</evidence>
<evidence type="ECO:0000313" key="2">
    <source>
        <dbReference type="Proteomes" id="UP000566071"/>
    </source>
</evidence>
<dbReference type="RefSeq" id="WP_217452280.1">
    <property type="nucleotide sequence ID" value="NZ_JABFCR010000059.1"/>
</dbReference>
<sequence length="78" mass="8643">MSADTLSYRPITLLMVTHCNLALSYKTLKLPISAYQPQMFVTLEATNTQLEEVRITSGKLKTLTLSKFSGATCMSALR</sequence>
<comment type="caution">
    <text evidence="1">The sequence shown here is derived from an EMBL/GenBank/DDBJ whole genome shotgun (WGS) entry which is preliminary data.</text>
</comment>
<proteinExistence type="predicted"/>
<name>A0ABX1W5P1_9SPHI</name>
<gene>
    <name evidence="1" type="ORF">HK413_12065</name>
</gene>
<protein>
    <submittedName>
        <fullName evidence="1">Uncharacterized protein</fullName>
    </submittedName>
</protein>
<accession>A0ABX1W5P1</accession>
<reference evidence="1 2" key="1">
    <citation type="submission" date="2020-05" db="EMBL/GenBank/DDBJ databases">
        <authorList>
            <person name="Khan S.A."/>
            <person name="Jeon C.O."/>
            <person name="Chun B.H."/>
        </authorList>
    </citation>
    <scope>NUCLEOTIDE SEQUENCE [LARGE SCALE GENOMIC DNA]</scope>
    <source>
        <strain evidence="1 2">S1162</strain>
    </source>
</reference>
<dbReference type="Proteomes" id="UP000566071">
    <property type="component" value="Unassembled WGS sequence"/>
</dbReference>
<keyword evidence="2" id="KW-1185">Reference proteome</keyword>
<organism evidence="1 2">
    <name type="scientific">Mucilaginibacter humi</name>
    <dbReference type="NCBI Taxonomy" id="2732510"/>
    <lineage>
        <taxon>Bacteria</taxon>
        <taxon>Pseudomonadati</taxon>
        <taxon>Bacteroidota</taxon>
        <taxon>Sphingobacteriia</taxon>
        <taxon>Sphingobacteriales</taxon>
        <taxon>Sphingobacteriaceae</taxon>
        <taxon>Mucilaginibacter</taxon>
    </lineage>
</organism>